<feature type="region of interest" description="Disordered" evidence="9">
    <location>
        <begin position="870"/>
        <end position="994"/>
    </location>
</feature>
<keyword evidence="8" id="KW-0175">Coiled coil</keyword>
<feature type="active site" description="Glycyl thioester intermediate" evidence="6">
    <location>
        <position position="1821"/>
    </location>
</feature>
<dbReference type="InterPro" id="IPR011989">
    <property type="entry name" value="ARM-like"/>
</dbReference>
<dbReference type="OrthoDB" id="423283at2759"/>
<feature type="repeat" description="ARM" evidence="7">
    <location>
        <begin position="56"/>
        <end position="85"/>
    </location>
</feature>
<accession>A0A150GDB5</accession>
<evidence type="ECO:0000256" key="5">
    <source>
        <dbReference type="ARBA" id="ARBA00022786"/>
    </source>
</evidence>
<dbReference type="PROSITE" id="PS50237">
    <property type="entry name" value="HECT"/>
    <property type="match status" value="1"/>
</dbReference>
<dbReference type="EMBL" id="LSYV01000033">
    <property type="protein sequence ID" value="KXZ47851.1"/>
    <property type="molecule type" value="Genomic_DNA"/>
</dbReference>
<dbReference type="SUPFAM" id="SSF48371">
    <property type="entry name" value="ARM repeat"/>
    <property type="match status" value="1"/>
</dbReference>
<dbReference type="GO" id="GO:0000209">
    <property type="term" value="P:protein polyubiquitination"/>
    <property type="evidence" value="ECO:0007669"/>
    <property type="project" value="TreeGrafter"/>
</dbReference>
<feature type="compositionally biased region" description="Low complexity" evidence="9">
    <location>
        <begin position="1462"/>
        <end position="1473"/>
    </location>
</feature>
<feature type="compositionally biased region" description="Low complexity" evidence="9">
    <location>
        <begin position="870"/>
        <end position="883"/>
    </location>
</feature>
<dbReference type="PANTHER" id="PTHR45670">
    <property type="entry name" value="E3 UBIQUITIN-PROTEIN LIGASE TRIP12"/>
    <property type="match status" value="1"/>
</dbReference>
<feature type="compositionally biased region" description="Acidic residues" evidence="9">
    <location>
        <begin position="968"/>
        <end position="988"/>
    </location>
</feature>
<keyword evidence="5 6" id="KW-0833">Ubl conjugation pathway</keyword>
<evidence type="ECO:0000256" key="1">
    <source>
        <dbReference type="ARBA" id="ARBA00000885"/>
    </source>
</evidence>
<sequence length="1854" mass="190298">MANRQGRGQGLDDEKAIMQGLRQMDDEGSQLSALSELNELLSISTEDNLAAFPTESMVPLLIQLLNAEHNPDIMLMAARALTFLADVLPQSCGAIVRHGAVPAFCARLLTIEYIDLAEQSLQALEKLSHDHSPSLLQNGGLLAVLSYLDFFPTGVQRTATATAANICRSLMASPSTAASSTAQSAIKEAIPILTGLLHYSDAKVVDNACVSLSYIAEASAGQPALLEALTTGGLVGQALQLIGLSDTGAMTSQLSLSTYYGLLKLLSTAASSSASVATTLLDAGALSTIRTLLATSPLLMAGPGGGGGSALLRTPDQLHEVLALLSELLPPVQDSQALVSSNSPLELPQQQAGAVPRGRGQELQAHMLGHPLLTMQLCGEVLPLVLTSYSATVISEVRSRALRVLLQLLTACPPGQLRDALRDLPLASFLASLLTGRDTATAAVALHCCELLMLQLPDVFKHVFLKEGVAHAIEQISASAAAQGAGVAVASAGSPLPAGAASPTARPAVPQAPPAEEQRRMTRSSAAAASARDEKATASPGATAAAAQAASTAASAAANAVASAAAQAAGGPSSRAPAGNTSPNGLALRAFLAARALRFKRAHYDSGCGAPETEGLLQVRDLLKRLPAEPTATLSKLMALMAPSGAGCTNTLASGLGAAAPAGVSVFELLNSGAVKELYDFLTGVDLPPSDDRPTAVLRRIAALARAGLTPTDGSPCNPPLVGLVRKLQAALSSVETFPVHYGRAAPPASGGYRSGGGAYGGRAGSAGSGSALNPGSLSSGLSMLTHPFKLRLCRHSSDNTLRDYSTNIVLIEPLATMSAIEEFLWPRVYRGSSAVASAAAAAAQAAQRQREQQQQEAAAAAATAAAAAKPADGVADKATGAAAKGGPGNRSNPIPVDDSASSRRVTRSQEAAAAGAVGGGDDVEERRARGSGGGSEHDGEDHDDDDDSPDGDLDAEMEDAGAGGDAMFDEGDEDFDEDGMDGDDGDPDIGNMHVHDLHVDQQPAGGAAAPAQAQGSAAAGAGPPVAATAAAAAGAQASAEPSAAAAGRPAGAWASRLAAAGASAAAAGAPGAAAGADSGAGGAARSAAHEAAAPRMVFSFSDAPLASACTVFQAIQQGSQQQGGSGDGNDDGEEDGGGQRQGRRLWEEIHTLYYRPAGSAEAEAQAEAGASAAARTASRAGTAAAPAGPAEAAGSSSAQLGPWADTPLRELLVPRLPAELTCPPACREVLALMALLEAVNRLGPRACAELQAAGIASDGEQAAGPLESVRHVPRDEYVSAKLSSKLGQQLKDVLSICGGGMPGWCGALAAPCRFLFPFEIRKRYFYCTAFGLGRALQHMQQLHTAEAGGAPGGGHGGGDRDGRELRVGRLQRQKVRVSRKRILESAAKVMELYARSRAVLELEYFNEVGTGLGPTLEFYTLLSHELQRKDLSMWRHEEQDDTQQPEQQQEDEAPGAASRGSSKAPSATASPARGPVVSPDRMDVDGGAGAAARAGPAPVGVSVPSRRGEAATHDESEYVNAPWGLFPRPLLPAARGSSAGLKVVENFRLLGRTLAKALQDNRLLDLPLSHVFYAAALGSPLDLWDIARFDAGLGATLARLHAALAAHRSSGSPEPLRVDDVALEDLCITFVLPGQPDYPLREGGADMVVSTAEQLNEYIEAVVDATLRSGVAAQLAAFREGFNEVFSLSTLSLFHEDEIEVLLCGSGERWTMQVLSEAIKFDHGYTASSQPVRFLLEILSELDTADQRAFLRFVTGCPRLPPGGLPALHPRLTVVRKHPSGGDGPSNGPTPVGSFQEAGLVGAGGVMCAADADLPSVMTCANYIKLPPYSSKAVMASRLMYAIREGQGSFDLS</sequence>
<dbReference type="Pfam" id="PF00632">
    <property type="entry name" value="HECT"/>
    <property type="match status" value="1"/>
</dbReference>
<dbReference type="InterPro" id="IPR000225">
    <property type="entry name" value="Armadillo"/>
</dbReference>
<feature type="region of interest" description="Disordered" evidence="9">
    <location>
        <begin position="496"/>
        <end position="542"/>
    </location>
</feature>
<comment type="similarity">
    <text evidence="2">Belongs to the UPL family. K-HECT subfamily.</text>
</comment>
<evidence type="ECO:0000313" key="12">
    <source>
        <dbReference type="Proteomes" id="UP000075714"/>
    </source>
</evidence>
<organism evidence="11 12">
    <name type="scientific">Gonium pectorale</name>
    <name type="common">Green alga</name>
    <dbReference type="NCBI Taxonomy" id="33097"/>
    <lineage>
        <taxon>Eukaryota</taxon>
        <taxon>Viridiplantae</taxon>
        <taxon>Chlorophyta</taxon>
        <taxon>core chlorophytes</taxon>
        <taxon>Chlorophyceae</taxon>
        <taxon>CS clade</taxon>
        <taxon>Chlamydomonadales</taxon>
        <taxon>Volvocaceae</taxon>
        <taxon>Gonium</taxon>
    </lineage>
</organism>
<proteinExistence type="inferred from homology"/>
<gene>
    <name evidence="11" type="ORF">GPECTOR_32g463</name>
</gene>
<keyword evidence="4" id="KW-0808">Transferase</keyword>
<dbReference type="EC" id="2.3.2.26" evidence="3"/>
<evidence type="ECO:0000256" key="3">
    <source>
        <dbReference type="ARBA" id="ARBA00012485"/>
    </source>
</evidence>
<dbReference type="Gene3D" id="3.90.1750.10">
    <property type="entry name" value="Hect, E3 ligase catalytic domains"/>
    <property type="match status" value="1"/>
</dbReference>
<dbReference type="InterPro" id="IPR035983">
    <property type="entry name" value="Hect_E3_ubiquitin_ligase"/>
</dbReference>
<dbReference type="InterPro" id="IPR016024">
    <property type="entry name" value="ARM-type_fold"/>
</dbReference>
<dbReference type="InterPro" id="IPR057948">
    <property type="entry name" value="TPR_TRIP12_N"/>
</dbReference>
<comment type="catalytic activity">
    <reaction evidence="1">
        <text>S-ubiquitinyl-[E2 ubiquitin-conjugating enzyme]-L-cysteine + [acceptor protein]-L-lysine = [E2 ubiquitin-conjugating enzyme]-L-cysteine + N(6)-ubiquitinyl-[acceptor protein]-L-lysine.</text>
        <dbReference type="EC" id="2.3.2.26"/>
    </reaction>
</comment>
<feature type="compositionally biased region" description="Acidic residues" evidence="9">
    <location>
        <begin position="1440"/>
        <end position="1454"/>
    </location>
</feature>
<feature type="coiled-coil region" evidence="8">
    <location>
        <begin position="837"/>
        <end position="864"/>
    </location>
</feature>
<dbReference type="SMART" id="SM00119">
    <property type="entry name" value="HECTc"/>
    <property type="match status" value="1"/>
</dbReference>
<name>A0A150GDB5_GONPE</name>
<reference evidence="12" key="1">
    <citation type="journal article" date="2016" name="Nat. Commun.">
        <title>The Gonium pectorale genome demonstrates co-option of cell cycle regulation during the evolution of multicellularity.</title>
        <authorList>
            <person name="Hanschen E.R."/>
            <person name="Marriage T.N."/>
            <person name="Ferris P.J."/>
            <person name="Hamaji T."/>
            <person name="Toyoda A."/>
            <person name="Fujiyama A."/>
            <person name="Neme R."/>
            <person name="Noguchi H."/>
            <person name="Minakuchi Y."/>
            <person name="Suzuki M."/>
            <person name="Kawai-Toyooka H."/>
            <person name="Smith D.R."/>
            <person name="Sparks H."/>
            <person name="Anderson J."/>
            <person name="Bakaric R."/>
            <person name="Luria V."/>
            <person name="Karger A."/>
            <person name="Kirschner M.W."/>
            <person name="Durand P.M."/>
            <person name="Michod R.E."/>
            <person name="Nozaki H."/>
            <person name="Olson B.J."/>
        </authorList>
    </citation>
    <scope>NUCLEOTIDE SEQUENCE [LARGE SCALE GENOMIC DNA]</scope>
    <source>
        <strain evidence="12">NIES-2863</strain>
    </source>
</reference>
<feature type="compositionally biased region" description="Low complexity" evidence="9">
    <location>
        <begin position="496"/>
        <end position="509"/>
    </location>
</feature>
<feature type="region of interest" description="Disordered" evidence="9">
    <location>
        <begin position="1118"/>
        <end position="1143"/>
    </location>
</feature>
<feature type="domain" description="HECT" evidence="10">
    <location>
        <begin position="1518"/>
        <end position="1854"/>
    </location>
</feature>
<evidence type="ECO:0000259" key="10">
    <source>
        <dbReference type="PROSITE" id="PS50237"/>
    </source>
</evidence>
<dbReference type="Pfam" id="PF25579">
    <property type="entry name" value="TPR_TRIP12_N"/>
    <property type="match status" value="1"/>
</dbReference>
<feature type="region of interest" description="Disordered" evidence="9">
    <location>
        <begin position="1436"/>
        <end position="1515"/>
    </location>
</feature>
<dbReference type="InterPro" id="IPR000569">
    <property type="entry name" value="HECT_dom"/>
</dbReference>
<dbReference type="SUPFAM" id="SSF56204">
    <property type="entry name" value="Hect, E3 ligase catalytic domain"/>
    <property type="match status" value="1"/>
</dbReference>
<protein>
    <recommendedName>
        <fullName evidence="3">HECT-type E3 ubiquitin transferase</fullName>
        <ecNumber evidence="3">2.3.2.26</ecNumber>
    </recommendedName>
</protein>
<dbReference type="Proteomes" id="UP000075714">
    <property type="component" value="Unassembled WGS sequence"/>
</dbReference>
<dbReference type="InterPro" id="IPR045322">
    <property type="entry name" value="HECTD1/TRIP12-like"/>
</dbReference>
<evidence type="ECO:0000256" key="8">
    <source>
        <dbReference type="SAM" id="Coils"/>
    </source>
</evidence>
<dbReference type="PANTHER" id="PTHR45670:SF1">
    <property type="entry name" value="E3 UBIQUITIN-PROTEIN LIGASE HECTD1"/>
    <property type="match status" value="1"/>
</dbReference>
<comment type="caution">
    <text evidence="11">The sequence shown here is derived from an EMBL/GenBank/DDBJ whole genome shotgun (WGS) entry which is preliminary data.</text>
</comment>
<feature type="compositionally biased region" description="Acidic residues" evidence="9">
    <location>
        <begin position="942"/>
        <end position="960"/>
    </location>
</feature>
<keyword evidence="12" id="KW-1185">Reference proteome</keyword>
<feature type="region of interest" description="Disordered" evidence="9">
    <location>
        <begin position="1181"/>
        <end position="1202"/>
    </location>
</feature>
<evidence type="ECO:0000256" key="4">
    <source>
        <dbReference type="ARBA" id="ARBA00022679"/>
    </source>
</evidence>
<evidence type="ECO:0000256" key="6">
    <source>
        <dbReference type="PROSITE-ProRule" id="PRU00104"/>
    </source>
</evidence>
<feature type="compositionally biased region" description="Low complexity" evidence="9">
    <location>
        <begin position="1491"/>
        <end position="1506"/>
    </location>
</feature>
<feature type="compositionally biased region" description="Low complexity" evidence="9">
    <location>
        <begin position="1181"/>
        <end position="1200"/>
    </location>
</feature>
<dbReference type="GO" id="GO:0043161">
    <property type="term" value="P:proteasome-mediated ubiquitin-dependent protein catabolic process"/>
    <property type="evidence" value="ECO:0007669"/>
    <property type="project" value="TreeGrafter"/>
</dbReference>
<evidence type="ECO:0000313" key="11">
    <source>
        <dbReference type="EMBL" id="KXZ47851.1"/>
    </source>
</evidence>
<dbReference type="Gene3D" id="3.30.2410.10">
    <property type="entry name" value="Hect, E3 ligase catalytic domain"/>
    <property type="match status" value="1"/>
</dbReference>
<evidence type="ECO:0000256" key="2">
    <source>
        <dbReference type="ARBA" id="ARBA00006331"/>
    </source>
</evidence>
<dbReference type="GO" id="GO:0061630">
    <property type="term" value="F:ubiquitin protein ligase activity"/>
    <property type="evidence" value="ECO:0007669"/>
    <property type="project" value="UniProtKB-EC"/>
</dbReference>
<dbReference type="SMART" id="SM00185">
    <property type="entry name" value="ARM"/>
    <property type="match status" value="4"/>
</dbReference>
<evidence type="ECO:0000256" key="9">
    <source>
        <dbReference type="SAM" id="MobiDB-lite"/>
    </source>
</evidence>
<evidence type="ECO:0000256" key="7">
    <source>
        <dbReference type="PROSITE-ProRule" id="PRU00259"/>
    </source>
</evidence>
<dbReference type="PROSITE" id="PS50176">
    <property type="entry name" value="ARM_REPEAT"/>
    <property type="match status" value="1"/>
</dbReference>
<dbReference type="STRING" id="33097.A0A150GDB5"/>
<dbReference type="Gene3D" id="1.25.10.10">
    <property type="entry name" value="Leucine-rich Repeat Variant"/>
    <property type="match status" value="1"/>
</dbReference>